<feature type="region of interest" description="Disordered" evidence="1">
    <location>
        <begin position="236"/>
        <end position="257"/>
    </location>
</feature>
<comment type="caution">
    <text evidence="2">The sequence shown here is derived from an EMBL/GenBank/DDBJ whole genome shotgun (WGS) entry which is preliminary data.</text>
</comment>
<evidence type="ECO:0000256" key="1">
    <source>
        <dbReference type="SAM" id="MobiDB-lite"/>
    </source>
</evidence>
<proteinExistence type="predicted"/>
<keyword evidence="3" id="KW-1185">Reference proteome</keyword>
<protein>
    <submittedName>
        <fullName evidence="2">Uncharacterized protein</fullName>
    </submittedName>
</protein>
<sequence length="512" mass="59219">MRLRRLCEVKPSGRCYVDDTTRSDYANLERREWLELALCDALKKHGTDRKDFKKIRAEFITRVVVVREKMQLREQEVHGCWCTEAKLEQKGYSQTAGCKLFSFKMQTSNVLRPWKYNSAIMEYFVEDECKQLLKRSELTKQVEQTELDVLPDLEKFMQHIQDKIALIREMVTFLETTDLPPPKSRYDVLRASLGKTQTVFDSHYKAKSCLGIEPAPASTPAHHALAGPRSIKKAYTKQQVLDKRNKTGRKNKKNKKAEEEVYQYDDEAYQQLIRLVVADWKKLQDDGFETINQGKVYPVILGNKGDWSYLVSAAGLLRSYRRAPKGARQAKQYMDDPPGICHLCMAGTSAGDWEDLKVAERLIRHARTAPIPAPWDEVPPFGDLLHDEACGGLERYHRIDIWHTFHMGIGKAWISSSMRHLQFLTGQSNVDLRVDALNSDFTDFCAEHRKVKYLRRLEPNTFGLKSQEPNGSWNKAHITATLMEWMESFMSKHRDTCMEDELLRYIVACLSQ</sequence>
<dbReference type="EMBL" id="CAXAMN010018335">
    <property type="protein sequence ID" value="CAK9052283.1"/>
    <property type="molecule type" value="Genomic_DNA"/>
</dbReference>
<evidence type="ECO:0000313" key="2">
    <source>
        <dbReference type="EMBL" id="CAK9052283.1"/>
    </source>
</evidence>
<accession>A0ABP0MM65</accession>
<dbReference type="Proteomes" id="UP001642484">
    <property type="component" value="Unassembled WGS sequence"/>
</dbReference>
<organism evidence="2 3">
    <name type="scientific">Durusdinium trenchii</name>
    <dbReference type="NCBI Taxonomy" id="1381693"/>
    <lineage>
        <taxon>Eukaryota</taxon>
        <taxon>Sar</taxon>
        <taxon>Alveolata</taxon>
        <taxon>Dinophyceae</taxon>
        <taxon>Suessiales</taxon>
        <taxon>Symbiodiniaceae</taxon>
        <taxon>Durusdinium</taxon>
    </lineage>
</organism>
<reference evidence="2 3" key="1">
    <citation type="submission" date="2024-02" db="EMBL/GenBank/DDBJ databases">
        <authorList>
            <person name="Chen Y."/>
            <person name="Shah S."/>
            <person name="Dougan E. K."/>
            <person name="Thang M."/>
            <person name="Chan C."/>
        </authorList>
    </citation>
    <scope>NUCLEOTIDE SEQUENCE [LARGE SCALE GENOMIC DNA]</scope>
</reference>
<name>A0ABP0MM65_9DINO</name>
<feature type="compositionally biased region" description="Basic residues" evidence="1">
    <location>
        <begin position="246"/>
        <end position="255"/>
    </location>
</feature>
<evidence type="ECO:0000313" key="3">
    <source>
        <dbReference type="Proteomes" id="UP001642484"/>
    </source>
</evidence>
<gene>
    <name evidence="2" type="ORF">CCMP2556_LOCUS26396</name>
</gene>